<sequence length="57" mass="6785">MTVKENAVVERVQKNLEIDPAVWKKLHFMKADSGKKLYELLEEAINEKFEEYDPQNF</sequence>
<organism evidence="1 2">
    <name type="scientific">Bacillus phage Ray17</name>
    <dbReference type="NCBI Taxonomy" id="2315627"/>
    <lineage>
        <taxon>Viruses</taxon>
        <taxon>Duplodnaviria</taxon>
        <taxon>Heunggongvirae</taxon>
        <taxon>Uroviricota</taxon>
        <taxon>Caudoviricetes</taxon>
        <taxon>Trautnerviridae</taxon>
        <taxon>Polsinellivirinae</taxon>
        <taxon>Splendidredvirus</taxon>
        <taxon>Splendidredvirus ray17</taxon>
    </lineage>
</organism>
<accession>A0A386K9J5</accession>
<proteinExistence type="predicted"/>
<dbReference type="EMBL" id="MH752385">
    <property type="protein sequence ID" value="AYD80936.1"/>
    <property type="molecule type" value="Genomic_DNA"/>
</dbReference>
<gene>
    <name evidence="1" type="ORF">Ray17_35</name>
</gene>
<evidence type="ECO:0000313" key="1">
    <source>
        <dbReference type="EMBL" id="AYD80936.1"/>
    </source>
</evidence>
<keyword evidence="2" id="KW-1185">Reference proteome</keyword>
<name>A0A386K9J5_9CAUD</name>
<dbReference type="Proteomes" id="UP000281415">
    <property type="component" value="Segment"/>
</dbReference>
<evidence type="ECO:0000313" key="2">
    <source>
        <dbReference type="Proteomes" id="UP000281415"/>
    </source>
</evidence>
<protein>
    <submittedName>
        <fullName evidence="1">Uncharacterized protein</fullName>
    </submittedName>
</protein>
<reference evidence="2" key="1">
    <citation type="submission" date="2018-08" db="EMBL/GenBank/DDBJ databases">
        <authorList>
            <person name="Showalter R."/>
            <person name="Adat I."/>
            <person name="Raab R."/>
            <person name="Temple L."/>
        </authorList>
    </citation>
    <scope>NUCLEOTIDE SEQUENCE [LARGE SCALE GENOMIC DNA]</scope>
</reference>